<dbReference type="OrthoDB" id="5962981at2759"/>
<protein>
    <submittedName>
        <fullName evidence="10">Uncharacterized protein</fullName>
    </submittedName>
</protein>
<feature type="transmembrane region" description="Helical" evidence="9">
    <location>
        <begin position="99"/>
        <end position="120"/>
    </location>
</feature>
<organism evidence="10 11">
    <name type="scientific">Periophthalmus magnuspinnatus</name>
    <dbReference type="NCBI Taxonomy" id="409849"/>
    <lineage>
        <taxon>Eukaryota</taxon>
        <taxon>Metazoa</taxon>
        <taxon>Chordata</taxon>
        <taxon>Craniata</taxon>
        <taxon>Vertebrata</taxon>
        <taxon>Euteleostomi</taxon>
        <taxon>Actinopterygii</taxon>
        <taxon>Neopterygii</taxon>
        <taxon>Teleostei</taxon>
        <taxon>Neoteleostei</taxon>
        <taxon>Acanthomorphata</taxon>
        <taxon>Gobiaria</taxon>
        <taxon>Gobiiformes</taxon>
        <taxon>Gobioidei</taxon>
        <taxon>Gobiidae</taxon>
        <taxon>Oxudercinae</taxon>
        <taxon>Periophthalmus</taxon>
    </lineage>
</organism>
<dbReference type="AlphaFoldDB" id="A0A3B3ZMA2"/>
<evidence type="ECO:0000256" key="3">
    <source>
        <dbReference type="ARBA" id="ARBA00022448"/>
    </source>
</evidence>
<sequence>MDKFKTILNIANKQSSLSFGLVALLTAGGEQIFSNVVFKCPCNQLNFMYGLVFLLVPALALTILGFIMSVKTWKLVTGLCHKSCKVCSNWSRVKSLGNVLFQIMTFAFLAPSTWIAVAFLNGTFIECAMTGTNVTLFNHHLCKGSRRELDCLKELQTFPCGNDGGVPEDVRKEVLLTLKAESQIVGWLLIGSIFLSHLAVTCLARCWSPVGYHQLKFWRFYTQEENSALNSYTEKHARELANRNVESFFTSTKPDDLHTPSIQEWKRVSSLYIQRSRAGGQHYSPLHGFVETRKETEAALMRDMSIKSTQSVHPMPAALGFESEGQV</sequence>
<feature type="transmembrane region" description="Helical" evidence="9">
    <location>
        <begin position="45"/>
        <end position="67"/>
    </location>
</feature>
<evidence type="ECO:0000313" key="11">
    <source>
        <dbReference type="Proteomes" id="UP000261520"/>
    </source>
</evidence>
<dbReference type="Ensembl" id="ENSPMGT00000006153.1">
    <property type="protein sequence ID" value="ENSPMGP00000005792.1"/>
    <property type="gene ID" value="ENSPMGG00000004866.1"/>
</dbReference>
<evidence type="ECO:0000256" key="6">
    <source>
        <dbReference type="ARBA" id="ARBA00023065"/>
    </source>
</evidence>
<dbReference type="GeneID" id="117383565"/>
<reference evidence="10" key="1">
    <citation type="submission" date="2025-08" db="UniProtKB">
        <authorList>
            <consortium name="Ensembl"/>
        </authorList>
    </citation>
    <scope>IDENTIFICATION</scope>
</reference>
<reference evidence="10" key="2">
    <citation type="submission" date="2025-09" db="UniProtKB">
        <authorList>
            <consortium name="Ensembl"/>
        </authorList>
    </citation>
    <scope>IDENTIFICATION</scope>
</reference>
<keyword evidence="6" id="KW-0406">Ion transport</keyword>
<dbReference type="InterPro" id="IPR029569">
    <property type="entry name" value="CALHM"/>
</dbReference>
<keyword evidence="8" id="KW-0407">Ion channel</keyword>
<feature type="transmembrane region" description="Helical" evidence="9">
    <location>
        <begin position="184"/>
        <end position="207"/>
    </location>
</feature>
<proteinExistence type="inferred from homology"/>
<name>A0A3B3ZMA2_9GOBI</name>
<dbReference type="STRING" id="409849.ENSPMGP00000005792"/>
<evidence type="ECO:0000256" key="9">
    <source>
        <dbReference type="SAM" id="Phobius"/>
    </source>
</evidence>
<keyword evidence="11" id="KW-1185">Reference proteome</keyword>
<dbReference type="PANTHER" id="PTHR32261">
    <property type="entry name" value="CALCIUM HOMEOSTASIS MODULATOR PROTEIN"/>
    <property type="match status" value="1"/>
</dbReference>
<evidence type="ECO:0000256" key="1">
    <source>
        <dbReference type="ARBA" id="ARBA00004141"/>
    </source>
</evidence>
<evidence type="ECO:0000256" key="7">
    <source>
        <dbReference type="ARBA" id="ARBA00023136"/>
    </source>
</evidence>
<dbReference type="RefSeq" id="XP_033836657.1">
    <property type="nucleotide sequence ID" value="XM_033980766.2"/>
</dbReference>
<keyword evidence="7 9" id="KW-0472">Membrane</keyword>
<comment type="subcellular location">
    <subcellularLocation>
        <location evidence="1">Membrane</location>
        <topology evidence="1">Multi-pass membrane protein</topology>
    </subcellularLocation>
</comment>
<keyword evidence="3" id="KW-0813">Transport</keyword>
<dbReference type="Proteomes" id="UP000261520">
    <property type="component" value="Unplaced"/>
</dbReference>
<evidence type="ECO:0000256" key="4">
    <source>
        <dbReference type="ARBA" id="ARBA00022692"/>
    </source>
</evidence>
<dbReference type="CTD" id="441168"/>
<dbReference type="GO" id="GO:0005261">
    <property type="term" value="F:monoatomic cation channel activity"/>
    <property type="evidence" value="ECO:0007669"/>
    <property type="project" value="TreeGrafter"/>
</dbReference>
<evidence type="ECO:0000313" key="10">
    <source>
        <dbReference type="Ensembl" id="ENSPMGP00000005792.1"/>
    </source>
</evidence>
<dbReference type="GO" id="GO:0005886">
    <property type="term" value="C:plasma membrane"/>
    <property type="evidence" value="ECO:0007669"/>
    <property type="project" value="TreeGrafter"/>
</dbReference>
<dbReference type="PANTHER" id="PTHR32261:SF4">
    <property type="entry name" value="CALCIUM HOMEOSTASIS MODULATOR PROTEIN 6"/>
    <property type="match status" value="1"/>
</dbReference>
<keyword evidence="4 9" id="KW-0812">Transmembrane</keyword>
<evidence type="ECO:0000256" key="5">
    <source>
        <dbReference type="ARBA" id="ARBA00022989"/>
    </source>
</evidence>
<accession>A0A3B3ZMA2</accession>
<evidence type="ECO:0000256" key="2">
    <source>
        <dbReference type="ARBA" id="ARBA00008497"/>
    </source>
</evidence>
<evidence type="ECO:0000256" key="8">
    <source>
        <dbReference type="ARBA" id="ARBA00023303"/>
    </source>
</evidence>
<dbReference type="GO" id="GO:1904669">
    <property type="term" value="P:ATP export"/>
    <property type="evidence" value="ECO:0007669"/>
    <property type="project" value="UniProtKB-ARBA"/>
</dbReference>
<dbReference type="Pfam" id="PF14798">
    <property type="entry name" value="Ca_hom_mod"/>
    <property type="match status" value="1"/>
</dbReference>
<keyword evidence="5 9" id="KW-1133">Transmembrane helix</keyword>
<comment type="similarity">
    <text evidence="2">Belongs to the CALHM family.</text>
</comment>